<dbReference type="Gene3D" id="3.40.50.2300">
    <property type="match status" value="2"/>
</dbReference>
<reference evidence="2 3" key="1">
    <citation type="submission" date="2020-08" db="EMBL/GenBank/DDBJ databases">
        <title>Sequencing the genomes of 1000 actinobacteria strains.</title>
        <authorList>
            <person name="Klenk H.-P."/>
        </authorList>
    </citation>
    <scope>NUCLEOTIDE SEQUENCE [LARGE SCALE GENOMIC DNA]</scope>
    <source>
        <strain evidence="2 3">DSM 45823</strain>
    </source>
</reference>
<evidence type="ECO:0000313" key="2">
    <source>
        <dbReference type="EMBL" id="MBA9003379.1"/>
    </source>
</evidence>
<dbReference type="Proteomes" id="UP000539313">
    <property type="component" value="Unassembled WGS sequence"/>
</dbReference>
<keyword evidence="1" id="KW-0472">Membrane</keyword>
<organism evidence="2 3">
    <name type="scientific">Thermomonospora cellulosilytica</name>
    <dbReference type="NCBI Taxonomy" id="1411118"/>
    <lineage>
        <taxon>Bacteria</taxon>
        <taxon>Bacillati</taxon>
        <taxon>Actinomycetota</taxon>
        <taxon>Actinomycetes</taxon>
        <taxon>Streptosporangiales</taxon>
        <taxon>Thermomonosporaceae</taxon>
        <taxon>Thermomonospora</taxon>
    </lineage>
</organism>
<keyword evidence="3" id="KW-1185">Reference proteome</keyword>
<dbReference type="EMBL" id="JACJII010000001">
    <property type="protein sequence ID" value="MBA9003379.1"/>
    <property type="molecule type" value="Genomic_DNA"/>
</dbReference>
<dbReference type="RefSeq" id="WP_182705147.1">
    <property type="nucleotide sequence ID" value="NZ_JACJII010000001.1"/>
</dbReference>
<evidence type="ECO:0000313" key="3">
    <source>
        <dbReference type="Proteomes" id="UP000539313"/>
    </source>
</evidence>
<feature type="transmembrane region" description="Helical" evidence="1">
    <location>
        <begin position="217"/>
        <end position="239"/>
    </location>
</feature>
<dbReference type="InterPro" id="IPR028082">
    <property type="entry name" value="Peripla_BP_I"/>
</dbReference>
<dbReference type="SUPFAM" id="SSF53822">
    <property type="entry name" value="Periplasmic binding protein-like I"/>
    <property type="match status" value="1"/>
</dbReference>
<accession>A0A7W3MWZ6</accession>
<comment type="caution">
    <text evidence="2">The sequence shown here is derived from an EMBL/GenBank/DDBJ whole genome shotgun (WGS) entry which is preliminary data.</text>
</comment>
<sequence length="962" mass="105458">MTQASQGAPPNLTHQHPQLTAVLRQLRRRPTARAGDRLRPLLLTVDSGTWLSVAQHLKEDCGNDGGVVAKVRDPGAGITDLLRKVVYRFTESTPRLEPPLRFQLLSMALWLNSLRVMRLAAEANNDQVPDGAGPEEDRELVTRLMGVSSSDPQAARRVLAAGIRSRRQRVLPDENGGGKPKLASVLSYLEQIAPIAVAVIALVSATAASALDLAAAAMTALAGVVVIVGQAGIITWDWASRRRYRWFPRQPYGPGTAPDFLTFAVKLINRNRLSDDELDKLLIAAFLEDLRQGYRRSWRRATWARVRYPTVILDPTVRDDPAEAERRMGLARRFVELVERVRADRLRRSHRSTGPLTAEELRERDRIGPEQAAARIAFDPLVIVACAGTDDEEVAAFADRLRPQATRHRPVDLDNALQSYIDHWDDRRRAIALGYNRDISVNLGRGDGQSAPTLPPRRRHWLVHPFTPWIVALLVLAASVTVVTVQSVRYCDPRTVWRAANGECVGLTDGSFYFDKRLESAERRIRAQNDAVETSGRRYVTIVYIGALTANPGAGSPQSALLSGVHGELVGLAIAQQLHNAANSEPLLRVLVANAGSRFRYADEVAKRIRDRALSDRTIVGVVGFGDSKLQTGGAIRRLSQAALPMVGTTSTYDRLGQQAQGFSPYYFRLAPTNRRLADHAAYWARSGRLSPDGTPAASADVFYDDARDDTYSTNLAEDFATAFRRGGGEVEMLRYRNPGEVPGLVLRACQDPADVFYYAGRSDEFRAFINQLANTSCGGRRIVLGGDEVTKYVSDNAEEIGRTPSIKLFYTPLAAQEAWNPRWVGSQPLHVFYPTFETVVRGLVRPNAPAVERPSLAHSAIAYDAAFTMIRVSQRVMAEQGGALPTAAAVLSELTEPGPGARMQGATGLIHFGPRDQGHLVPDKPVLLLEVLPTGERTAVAVCGRLVGDQAGNADCPGTRR</sequence>
<proteinExistence type="predicted"/>
<evidence type="ECO:0000256" key="1">
    <source>
        <dbReference type="SAM" id="Phobius"/>
    </source>
</evidence>
<keyword evidence="1" id="KW-0812">Transmembrane</keyword>
<protein>
    <submittedName>
        <fullName evidence="2">ABC-type branched-subunit amino acid transport system substrate-binding protein</fullName>
    </submittedName>
</protein>
<keyword evidence="1" id="KW-1133">Transmembrane helix</keyword>
<feature type="transmembrane region" description="Helical" evidence="1">
    <location>
        <begin position="466"/>
        <end position="485"/>
    </location>
</feature>
<name>A0A7W3MWZ6_9ACTN</name>
<feature type="transmembrane region" description="Helical" evidence="1">
    <location>
        <begin position="192"/>
        <end position="211"/>
    </location>
</feature>
<dbReference type="AlphaFoldDB" id="A0A7W3MWZ6"/>
<gene>
    <name evidence="2" type="ORF">HNR21_002261</name>
</gene>